<dbReference type="NCBIfam" id="TIGR00233">
    <property type="entry name" value="trpS"/>
    <property type="match status" value="1"/>
</dbReference>
<dbReference type="InterPro" id="IPR002305">
    <property type="entry name" value="aa-tRNA-synth_Ic"/>
</dbReference>
<feature type="compositionally biased region" description="Basic and acidic residues" evidence="9">
    <location>
        <begin position="483"/>
        <end position="495"/>
    </location>
</feature>
<keyword evidence="5" id="KW-0067">ATP-binding</keyword>
<evidence type="ECO:0000256" key="8">
    <source>
        <dbReference type="ARBA" id="ARBA00030268"/>
    </source>
</evidence>
<dbReference type="CDD" id="cd00806">
    <property type="entry name" value="TrpRS_core"/>
    <property type="match status" value="1"/>
</dbReference>
<dbReference type="EMBL" id="JAQGDS010000001">
    <property type="protein sequence ID" value="KAJ6264801.1"/>
    <property type="molecule type" value="Genomic_DNA"/>
</dbReference>
<dbReference type="FunFam" id="3.40.50.620:FF:000082">
    <property type="entry name" value="MSW1p Mitochondrial tryptophanyl-tRNA synthetase"/>
    <property type="match status" value="1"/>
</dbReference>
<evidence type="ECO:0000256" key="6">
    <source>
        <dbReference type="ARBA" id="ARBA00022917"/>
    </source>
</evidence>
<sequence>MKKRALATSQSTPSTHPEVVFSGIQPTGVPHLGNYLGALKQWVEMQDAAPPETTLLYCVVDLHAITQPQKPEDLARRRRETMAMLLAIGLRPDRCVIFEQSRVMAHTMLMWILTTLAPVNLLARQTQWKTKLAASEERSPLDPDGSSKLKLGLFAYPVLQAADVLLYRSTSVPVGEDQVQHLELARNLAGKFNRTFGETFPIPKVQLAPAKRVMSLSNPTAKMSKSGAPNSQINLDHSETEIRKRIRTALTDSIAGITYDPEGRPSVSNLVEILGRMTHRSDFNAVAEECAGLGMKEFKDRVADSVVGGLKNIGEEYHRIMREGDGYLDSLSQEGAEKAQWDKKASKLHEKKLAHKDAKAAAEEKEKTLARAAAREGSRTSNVASATSSAPLEASKWPVPSGGAQGETVTSATATATAEASAAREATSQSESESDGAEEGEGSSRYSRRKKIASNAWRYDEPEPEPGQEPEEVEPEPDYVSLTRDKLKSIEEKEQTREEIIDIWDHESGVRRGQSHDVNFGPKGNVVKVHRDEFKDVTEKIAKQATADRFRQRFASRKRSARATGENINFDDDEDELDALIGNMDVKGKPTGQSTETPQSSKRTTSPEITNLSSSEKRSGTQHLDDDWLDDMLG</sequence>
<dbReference type="InterPro" id="IPR014729">
    <property type="entry name" value="Rossmann-like_a/b/a_fold"/>
</dbReference>
<dbReference type="InterPro" id="IPR050203">
    <property type="entry name" value="Trp-tRNA_synthetase"/>
</dbReference>
<feature type="compositionally biased region" description="Basic and acidic residues" evidence="9">
    <location>
        <begin position="615"/>
        <end position="626"/>
    </location>
</feature>
<feature type="compositionally biased region" description="Polar residues" evidence="9">
    <location>
        <begin position="379"/>
        <end position="390"/>
    </location>
</feature>
<keyword evidence="6" id="KW-0648">Protein biosynthesis</keyword>
<dbReference type="Pfam" id="PF00579">
    <property type="entry name" value="tRNA-synt_1b"/>
    <property type="match status" value="1"/>
</dbReference>
<protein>
    <recommendedName>
        <fullName evidence="2">tryptophan--tRNA ligase</fullName>
        <ecNumber evidence="2">6.1.1.2</ecNumber>
    </recommendedName>
    <alternativeName>
        <fullName evidence="8">Tryptophanyl-tRNA synthetase</fullName>
    </alternativeName>
</protein>
<keyword evidence="3 10" id="KW-0436">Ligase</keyword>
<comment type="caution">
    <text evidence="10">The sequence shown here is derived from an EMBL/GenBank/DDBJ whole genome shotgun (WGS) entry which is preliminary data.</text>
</comment>
<keyword evidence="4" id="KW-0547">Nucleotide-binding</keyword>
<feature type="compositionally biased region" description="Acidic residues" evidence="9">
    <location>
        <begin position="432"/>
        <end position="441"/>
    </location>
</feature>
<dbReference type="GO" id="GO:0070183">
    <property type="term" value="P:mitochondrial tryptophanyl-tRNA aminoacylation"/>
    <property type="evidence" value="ECO:0007669"/>
    <property type="project" value="TreeGrafter"/>
</dbReference>
<dbReference type="EC" id="6.1.1.2" evidence="2"/>
<evidence type="ECO:0000256" key="5">
    <source>
        <dbReference type="ARBA" id="ARBA00022840"/>
    </source>
</evidence>
<dbReference type="PROSITE" id="PS00178">
    <property type="entry name" value="AA_TRNA_LIGASE_I"/>
    <property type="match status" value="1"/>
</dbReference>
<dbReference type="GO" id="GO:0005524">
    <property type="term" value="F:ATP binding"/>
    <property type="evidence" value="ECO:0007669"/>
    <property type="project" value="UniProtKB-KW"/>
</dbReference>
<evidence type="ECO:0000256" key="9">
    <source>
        <dbReference type="SAM" id="MobiDB-lite"/>
    </source>
</evidence>
<dbReference type="PANTHER" id="PTHR43766:SF1">
    <property type="entry name" value="TRYPTOPHAN--TRNA LIGASE, MITOCHONDRIAL"/>
    <property type="match status" value="1"/>
</dbReference>
<name>A0AAD6J654_DREDA</name>
<feature type="compositionally biased region" description="Acidic residues" evidence="9">
    <location>
        <begin position="569"/>
        <end position="578"/>
    </location>
</feature>
<accession>A0AAD6J654</accession>
<evidence type="ECO:0000256" key="1">
    <source>
        <dbReference type="ARBA" id="ARBA00005594"/>
    </source>
</evidence>
<feature type="region of interest" description="Disordered" evidence="9">
    <location>
        <begin position="555"/>
        <end position="634"/>
    </location>
</feature>
<gene>
    <name evidence="10" type="ORF">Dda_0953</name>
</gene>
<feature type="compositionally biased region" description="Low complexity" evidence="9">
    <location>
        <begin position="407"/>
        <end position="431"/>
    </location>
</feature>
<dbReference type="PANTHER" id="PTHR43766">
    <property type="entry name" value="TRYPTOPHAN--TRNA LIGASE, MITOCHONDRIAL"/>
    <property type="match status" value="1"/>
</dbReference>
<evidence type="ECO:0000313" key="11">
    <source>
        <dbReference type="Proteomes" id="UP001221413"/>
    </source>
</evidence>
<evidence type="ECO:0000313" key="10">
    <source>
        <dbReference type="EMBL" id="KAJ6264801.1"/>
    </source>
</evidence>
<proteinExistence type="inferred from homology"/>
<dbReference type="Gene3D" id="1.10.240.10">
    <property type="entry name" value="Tyrosyl-Transfer RNA Synthetase"/>
    <property type="match status" value="1"/>
</dbReference>
<feature type="compositionally biased region" description="Polar residues" evidence="9">
    <location>
        <begin position="591"/>
        <end position="614"/>
    </location>
</feature>
<feature type="region of interest" description="Disordered" evidence="9">
    <location>
        <begin position="353"/>
        <end position="495"/>
    </location>
</feature>
<reference evidence="10" key="1">
    <citation type="submission" date="2023-01" db="EMBL/GenBank/DDBJ databases">
        <title>The chitinases involved in constricting ring structure development in the nematode-trapping fungus Drechslerella dactyloides.</title>
        <authorList>
            <person name="Wang R."/>
            <person name="Zhang L."/>
            <person name="Tang P."/>
            <person name="Li S."/>
            <person name="Liang L."/>
        </authorList>
    </citation>
    <scope>NUCLEOTIDE SEQUENCE</scope>
    <source>
        <strain evidence="10">YMF1.00031</strain>
    </source>
</reference>
<keyword evidence="11" id="KW-1185">Reference proteome</keyword>
<comment type="similarity">
    <text evidence="1">Belongs to the class-I aminoacyl-tRNA synthetase family.</text>
</comment>
<dbReference type="PRINTS" id="PR01039">
    <property type="entry name" value="TRNASYNTHTRP"/>
</dbReference>
<dbReference type="Proteomes" id="UP001221413">
    <property type="component" value="Unassembled WGS sequence"/>
</dbReference>
<dbReference type="InterPro" id="IPR001412">
    <property type="entry name" value="aa-tRNA-synth_I_CS"/>
</dbReference>
<dbReference type="GO" id="GO:0004830">
    <property type="term" value="F:tryptophan-tRNA ligase activity"/>
    <property type="evidence" value="ECO:0007669"/>
    <property type="project" value="UniProtKB-EC"/>
</dbReference>
<dbReference type="GO" id="GO:0005759">
    <property type="term" value="C:mitochondrial matrix"/>
    <property type="evidence" value="ECO:0007669"/>
    <property type="project" value="TreeGrafter"/>
</dbReference>
<keyword evidence="7" id="KW-0030">Aminoacyl-tRNA synthetase</keyword>
<feature type="compositionally biased region" description="Basic and acidic residues" evidence="9">
    <location>
        <begin position="355"/>
        <end position="378"/>
    </location>
</feature>
<organism evidence="10 11">
    <name type="scientific">Drechslerella dactyloides</name>
    <name type="common">Nematode-trapping fungus</name>
    <name type="synonym">Arthrobotrys dactyloides</name>
    <dbReference type="NCBI Taxonomy" id="74499"/>
    <lineage>
        <taxon>Eukaryota</taxon>
        <taxon>Fungi</taxon>
        <taxon>Dikarya</taxon>
        <taxon>Ascomycota</taxon>
        <taxon>Pezizomycotina</taxon>
        <taxon>Orbiliomycetes</taxon>
        <taxon>Orbiliales</taxon>
        <taxon>Orbiliaceae</taxon>
        <taxon>Drechslerella</taxon>
    </lineage>
</organism>
<dbReference type="SUPFAM" id="SSF52374">
    <property type="entry name" value="Nucleotidylyl transferase"/>
    <property type="match status" value="1"/>
</dbReference>
<dbReference type="AlphaFoldDB" id="A0AAD6J654"/>
<evidence type="ECO:0000256" key="2">
    <source>
        <dbReference type="ARBA" id="ARBA00013161"/>
    </source>
</evidence>
<evidence type="ECO:0000256" key="4">
    <source>
        <dbReference type="ARBA" id="ARBA00022741"/>
    </source>
</evidence>
<dbReference type="InterPro" id="IPR002306">
    <property type="entry name" value="Trp-tRNA-ligase"/>
</dbReference>
<feature type="compositionally biased region" description="Acidic residues" evidence="9">
    <location>
        <begin position="462"/>
        <end position="477"/>
    </location>
</feature>
<evidence type="ECO:0000256" key="7">
    <source>
        <dbReference type="ARBA" id="ARBA00023146"/>
    </source>
</evidence>
<dbReference type="Gene3D" id="3.40.50.620">
    <property type="entry name" value="HUPs"/>
    <property type="match status" value="1"/>
</dbReference>
<evidence type="ECO:0000256" key="3">
    <source>
        <dbReference type="ARBA" id="ARBA00022598"/>
    </source>
</evidence>